<accession>A0A0H2S264</accession>
<name>A0A0H2S264_9AGAM</name>
<dbReference type="OrthoDB" id="1393670at2759"/>
<dbReference type="Gene3D" id="3.40.50.720">
    <property type="entry name" value="NAD(P)-binding Rossmann-like Domain"/>
    <property type="match status" value="1"/>
</dbReference>
<keyword evidence="2" id="KW-0521">NADP</keyword>
<dbReference type="PANTHER" id="PTHR48107:SF26">
    <property type="entry name" value="OXIDOREDUCTASE, SHORT-CHAIN DEHYDROGENASE_REDUCTASE FAMILY (AFU_ORTHOLOGUE AFUA_4G05870)"/>
    <property type="match status" value="1"/>
</dbReference>
<evidence type="ECO:0000256" key="3">
    <source>
        <dbReference type="ARBA" id="ARBA00023002"/>
    </source>
</evidence>
<dbReference type="EMBL" id="KQ085899">
    <property type="protein sequence ID" value="KLO17932.1"/>
    <property type="molecule type" value="Genomic_DNA"/>
</dbReference>
<feature type="compositionally biased region" description="Polar residues" evidence="4">
    <location>
        <begin position="1"/>
        <end position="10"/>
    </location>
</feature>
<dbReference type="PANTHER" id="PTHR48107">
    <property type="entry name" value="NADPH-DEPENDENT ALDEHYDE REDUCTASE-LIKE PROTEIN, CHLOROPLASTIC-RELATED"/>
    <property type="match status" value="1"/>
</dbReference>
<dbReference type="GO" id="GO:0016614">
    <property type="term" value="F:oxidoreductase activity, acting on CH-OH group of donors"/>
    <property type="evidence" value="ECO:0007669"/>
    <property type="project" value="UniProtKB-ARBA"/>
</dbReference>
<evidence type="ECO:0000256" key="1">
    <source>
        <dbReference type="ARBA" id="ARBA00006484"/>
    </source>
</evidence>
<comment type="similarity">
    <text evidence="1">Belongs to the short-chain dehydrogenases/reductases (SDR) family.</text>
</comment>
<evidence type="ECO:0000256" key="2">
    <source>
        <dbReference type="ARBA" id="ARBA00022857"/>
    </source>
</evidence>
<gene>
    <name evidence="5" type="ORF">SCHPADRAFT_820571</name>
</gene>
<keyword evidence="6" id="KW-1185">Reference proteome</keyword>
<organism evidence="5 6">
    <name type="scientific">Schizopora paradoxa</name>
    <dbReference type="NCBI Taxonomy" id="27342"/>
    <lineage>
        <taxon>Eukaryota</taxon>
        <taxon>Fungi</taxon>
        <taxon>Dikarya</taxon>
        <taxon>Basidiomycota</taxon>
        <taxon>Agaricomycotina</taxon>
        <taxon>Agaricomycetes</taxon>
        <taxon>Hymenochaetales</taxon>
        <taxon>Schizoporaceae</taxon>
        <taxon>Schizopora</taxon>
    </lineage>
</organism>
<dbReference type="InParanoid" id="A0A0H2S264"/>
<dbReference type="PRINTS" id="PR00081">
    <property type="entry name" value="GDHRDH"/>
</dbReference>
<dbReference type="Pfam" id="PF13561">
    <property type="entry name" value="adh_short_C2"/>
    <property type="match status" value="1"/>
</dbReference>
<proteinExistence type="inferred from homology"/>
<dbReference type="InterPro" id="IPR002347">
    <property type="entry name" value="SDR_fam"/>
</dbReference>
<dbReference type="AlphaFoldDB" id="A0A0H2S264"/>
<feature type="region of interest" description="Disordered" evidence="4">
    <location>
        <begin position="1"/>
        <end position="33"/>
    </location>
</feature>
<evidence type="ECO:0000313" key="5">
    <source>
        <dbReference type="EMBL" id="KLO17932.1"/>
    </source>
</evidence>
<dbReference type="Proteomes" id="UP000053477">
    <property type="component" value="Unassembled WGS sequence"/>
</dbReference>
<dbReference type="InterPro" id="IPR020904">
    <property type="entry name" value="Sc_DH/Rdtase_CS"/>
</dbReference>
<dbReference type="STRING" id="27342.A0A0H2S264"/>
<dbReference type="InterPro" id="IPR036291">
    <property type="entry name" value="NAD(P)-bd_dom_sf"/>
</dbReference>
<dbReference type="SUPFAM" id="SSF51735">
    <property type="entry name" value="NAD(P)-binding Rossmann-fold domains"/>
    <property type="match status" value="1"/>
</dbReference>
<dbReference type="FunFam" id="3.40.50.720:FF:000084">
    <property type="entry name" value="Short-chain dehydrogenase reductase"/>
    <property type="match status" value="1"/>
</dbReference>
<reference evidence="5 6" key="1">
    <citation type="submission" date="2015-04" db="EMBL/GenBank/DDBJ databases">
        <title>Complete genome sequence of Schizopora paradoxa KUC8140, a cosmopolitan wood degrader in East Asia.</title>
        <authorList>
            <consortium name="DOE Joint Genome Institute"/>
            <person name="Min B."/>
            <person name="Park H."/>
            <person name="Jang Y."/>
            <person name="Kim J.-J."/>
            <person name="Kim K.H."/>
            <person name="Pangilinan J."/>
            <person name="Lipzen A."/>
            <person name="Riley R."/>
            <person name="Grigoriev I.V."/>
            <person name="Spatafora J.W."/>
            <person name="Choi I.-G."/>
        </authorList>
    </citation>
    <scope>NUCLEOTIDE SEQUENCE [LARGE SCALE GENOMIC DNA]</scope>
    <source>
        <strain evidence="5 6">KUC8140</strain>
    </source>
</reference>
<dbReference type="FunCoup" id="A0A0H2S264">
    <property type="interactions" value="2"/>
</dbReference>
<keyword evidence="3" id="KW-0560">Oxidoreductase</keyword>
<sequence length="306" mass="32574">MSSNSNNVPTVFQKGWHPPLQSQPGAPGKQQRVIDPQPIDDITADGKPYKAAGKLEGKAALVTGGDSGIGRAVAILFALEGADVTISYKPEEQEDAKATEKAIKDKTGGRSNVVLAPFDLRSEENCKKLVQLHLDTHNGRLDTLILNHGTQQANSDLPSLSSEQWHDVFETNIHSFFYLTKVALPHMPHGSTIVMDASINPSVGHPELIDYTATKGAIVGFARALSNQIVGEKGIRVNVVAPGPIWTPLIPATMSESSRKSFGTKTPIGRPGQPVEVASCFVFLASADSSYISGQVLHPNGGTVIA</sequence>
<protein>
    <submittedName>
        <fullName evidence="5">NAD-binding protein</fullName>
    </submittedName>
</protein>
<evidence type="ECO:0000313" key="6">
    <source>
        <dbReference type="Proteomes" id="UP000053477"/>
    </source>
</evidence>
<dbReference type="PROSITE" id="PS00061">
    <property type="entry name" value="ADH_SHORT"/>
    <property type="match status" value="1"/>
</dbReference>
<evidence type="ECO:0000256" key="4">
    <source>
        <dbReference type="SAM" id="MobiDB-lite"/>
    </source>
</evidence>